<comment type="caution">
    <text evidence="1">The sequence shown here is derived from an EMBL/GenBank/DDBJ whole genome shotgun (WGS) entry which is preliminary data.</text>
</comment>
<organism evidence="1 2">
    <name type="scientific">Lacrimispora amygdalina</name>
    <dbReference type="NCBI Taxonomy" id="253257"/>
    <lineage>
        <taxon>Bacteria</taxon>
        <taxon>Bacillati</taxon>
        <taxon>Bacillota</taxon>
        <taxon>Clostridia</taxon>
        <taxon>Lachnospirales</taxon>
        <taxon>Lachnospiraceae</taxon>
        <taxon>Lacrimispora</taxon>
    </lineage>
</organism>
<dbReference type="Proteomes" id="UP000260680">
    <property type="component" value="Unassembled WGS sequence"/>
</dbReference>
<evidence type="ECO:0000313" key="2">
    <source>
        <dbReference type="Proteomes" id="UP000260680"/>
    </source>
</evidence>
<dbReference type="AlphaFoldDB" id="A0A3E2N8Q2"/>
<evidence type="ECO:0000313" key="1">
    <source>
        <dbReference type="EMBL" id="RFZ77383.1"/>
    </source>
</evidence>
<reference evidence="1 2" key="1">
    <citation type="submission" date="2018-07" db="EMBL/GenBank/DDBJ databases">
        <title>New species, Clostridium PI-S10-A1B.</title>
        <authorList>
            <person name="Krishna G."/>
            <person name="Summeta K."/>
            <person name="Shikha S."/>
            <person name="Prabhu P.B."/>
            <person name="Suresh K."/>
        </authorList>
    </citation>
    <scope>NUCLEOTIDE SEQUENCE [LARGE SCALE GENOMIC DNA]</scope>
    <source>
        <strain evidence="1 2">PI-S10-A1B</strain>
    </source>
</reference>
<sequence>MQREHWASDKPKGADGFSYPAINLAAVTAVWYSRIATTPVRNHDTSAMAAGLKKGNMHHPDLRKNRGRLLWDLLDQQIGIVDWKTFLLHFYYFMNVRFLKRNSRFQGDSMFICKIDFLTE</sequence>
<proteinExistence type="predicted"/>
<gene>
    <name evidence="1" type="ORF">DS742_18735</name>
</gene>
<name>A0A3E2N8Q2_9FIRM</name>
<dbReference type="RefSeq" id="WP_117418501.1">
    <property type="nucleotide sequence ID" value="NZ_QOHO01000063.1"/>
</dbReference>
<protein>
    <submittedName>
        <fullName evidence="1">Uncharacterized protein</fullName>
    </submittedName>
</protein>
<accession>A0A3E2N8Q2</accession>
<dbReference type="EMBL" id="QOHO01000063">
    <property type="protein sequence ID" value="RFZ77383.1"/>
    <property type="molecule type" value="Genomic_DNA"/>
</dbReference>